<dbReference type="EMBL" id="JACAZH010000005">
    <property type="protein sequence ID" value="KAF7367773.1"/>
    <property type="molecule type" value="Genomic_DNA"/>
</dbReference>
<evidence type="ECO:0000313" key="2">
    <source>
        <dbReference type="Proteomes" id="UP000623467"/>
    </source>
</evidence>
<name>A0A8H6YVB1_9AGAR</name>
<comment type="caution">
    <text evidence="1">The sequence shown here is derived from an EMBL/GenBank/DDBJ whole genome shotgun (WGS) entry which is preliminary data.</text>
</comment>
<reference evidence="1" key="1">
    <citation type="submission" date="2020-05" db="EMBL/GenBank/DDBJ databases">
        <title>Mycena genomes resolve the evolution of fungal bioluminescence.</title>
        <authorList>
            <person name="Tsai I.J."/>
        </authorList>
    </citation>
    <scope>NUCLEOTIDE SEQUENCE</scope>
    <source>
        <strain evidence="1">160909Yilan</strain>
    </source>
</reference>
<proteinExistence type="predicted"/>
<gene>
    <name evidence="1" type="ORF">MSAN_00841400</name>
</gene>
<dbReference type="AlphaFoldDB" id="A0A8H6YVB1"/>
<dbReference type="Proteomes" id="UP000623467">
    <property type="component" value="Unassembled WGS sequence"/>
</dbReference>
<accession>A0A8H6YVB1</accession>
<organism evidence="1 2">
    <name type="scientific">Mycena sanguinolenta</name>
    <dbReference type="NCBI Taxonomy" id="230812"/>
    <lineage>
        <taxon>Eukaryota</taxon>
        <taxon>Fungi</taxon>
        <taxon>Dikarya</taxon>
        <taxon>Basidiomycota</taxon>
        <taxon>Agaricomycotina</taxon>
        <taxon>Agaricomycetes</taxon>
        <taxon>Agaricomycetidae</taxon>
        <taxon>Agaricales</taxon>
        <taxon>Marasmiineae</taxon>
        <taxon>Mycenaceae</taxon>
        <taxon>Mycena</taxon>
    </lineage>
</organism>
<protein>
    <submittedName>
        <fullName evidence="1">Uncharacterized protein</fullName>
    </submittedName>
</protein>
<keyword evidence="2" id="KW-1185">Reference proteome</keyword>
<evidence type="ECO:0000313" key="1">
    <source>
        <dbReference type="EMBL" id="KAF7367773.1"/>
    </source>
</evidence>
<sequence>MSSNLFSNDALIVPGTIGPGILTADPATAPHSMGFHQSFDAGIEATNTTVGVKAPSGATMPVNFSSHTFKRTTLNGGVAGLKILESIAERVDGMNRVTGVFHQAFISTKATNATVGVEAPSGATIPEDFSNQTFQQTTLKVGVAGLKIVGRVVERVGGVVGAFRQAFTVTKVTNATVGVEAPSDATLPENFSSQTFRYTRLKGEMAALKIEVYMKIVGRVVGRVGGIILDISMAVVAPVASVLRHS</sequence>